<dbReference type="Proteomes" id="UP000807469">
    <property type="component" value="Unassembled WGS sequence"/>
</dbReference>
<feature type="region of interest" description="Disordered" evidence="1">
    <location>
        <begin position="126"/>
        <end position="256"/>
    </location>
</feature>
<evidence type="ECO:0000313" key="3">
    <source>
        <dbReference type="Proteomes" id="UP000807469"/>
    </source>
</evidence>
<evidence type="ECO:0000256" key="1">
    <source>
        <dbReference type="SAM" id="MobiDB-lite"/>
    </source>
</evidence>
<reference evidence="2" key="1">
    <citation type="submission" date="2020-11" db="EMBL/GenBank/DDBJ databases">
        <authorList>
            <consortium name="DOE Joint Genome Institute"/>
            <person name="Ahrendt S."/>
            <person name="Riley R."/>
            <person name="Andreopoulos W."/>
            <person name="Labutti K."/>
            <person name="Pangilinan J."/>
            <person name="Ruiz-Duenas F.J."/>
            <person name="Barrasa J.M."/>
            <person name="Sanchez-Garcia M."/>
            <person name="Camarero S."/>
            <person name="Miyauchi S."/>
            <person name="Serrano A."/>
            <person name="Linde D."/>
            <person name="Babiker R."/>
            <person name="Drula E."/>
            <person name="Ayuso-Fernandez I."/>
            <person name="Pacheco R."/>
            <person name="Padilla G."/>
            <person name="Ferreira P."/>
            <person name="Barriuso J."/>
            <person name="Kellner H."/>
            <person name="Castanera R."/>
            <person name="Alfaro M."/>
            <person name="Ramirez L."/>
            <person name="Pisabarro A.G."/>
            <person name="Kuo A."/>
            <person name="Tritt A."/>
            <person name="Lipzen A."/>
            <person name="He G."/>
            <person name="Yan M."/>
            <person name="Ng V."/>
            <person name="Cullen D."/>
            <person name="Martin F."/>
            <person name="Rosso M.-N."/>
            <person name="Henrissat B."/>
            <person name="Hibbett D."/>
            <person name="Martinez A.T."/>
            <person name="Grigoriev I.V."/>
        </authorList>
    </citation>
    <scope>NUCLEOTIDE SEQUENCE</scope>
    <source>
        <strain evidence="2">CIRM-BRFM 674</strain>
    </source>
</reference>
<gene>
    <name evidence="2" type="ORF">BDN70DRAFT_902208</name>
</gene>
<feature type="region of interest" description="Disordered" evidence="1">
    <location>
        <begin position="80"/>
        <end position="107"/>
    </location>
</feature>
<feature type="compositionally biased region" description="Basic and acidic residues" evidence="1">
    <location>
        <begin position="92"/>
        <end position="102"/>
    </location>
</feature>
<accession>A0A9P5YKI2</accession>
<feature type="compositionally biased region" description="Basic and acidic residues" evidence="1">
    <location>
        <begin position="129"/>
        <end position="256"/>
    </location>
</feature>
<dbReference type="AlphaFoldDB" id="A0A9P5YKI2"/>
<protein>
    <submittedName>
        <fullName evidence="2">Uncharacterized protein</fullName>
    </submittedName>
</protein>
<proteinExistence type="predicted"/>
<comment type="caution">
    <text evidence="2">The sequence shown here is derived from an EMBL/GenBank/DDBJ whole genome shotgun (WGS) entry which is preliminary data.</text>
</comment>
<dbReference type="EMBL" id="MU156079">
    <property type="protein sequence ID" value="KAF9470310.1"/>
    <property type="molecule type" value="Genomic_DNA"/>
</dbReference>
<keyword evidence="3" id="KW-1185">Reference proteome</keyword>
<name>A0A9P5YKI2_9AGAR</name>
<organism evidence="2 3">
    <name type="scientific">Pholiota conissans</name>
    <dbReference type="NCBI Taxonomy" id="109636"/>
    <lineage>
        <taxon>Eukaryota</taxon>
        <taxon>Fungi</taxon>
        <taxon>Dikarya</taxon>
        <taxon>Basidiomycota</taxon>
        <taxon>Agaricomycotina</taxon>
        <taxon>Agaricomycetes</taxon>
        <taxon>Agaricomycetidae</taxon>
        <taxon>Agaricales</taxon>
        <taxon>Agaricineae</taxon>
        <taxon>Strophariaceae</taxon>
        <taxon>Pholiota</taxon>
    </lineage>
</organism>
<evidence type="ECO:0000313" key="2">
    <source>
        <dbReference type="EMBL" id="KAF9470310.1"/>
    </source>
</evidence>
<sequence length="256" mass="29221">MSAARYSPLLRDVAGTFFHHLWRAPPLQRGMWIEDAAELHRRRTTTTMMFKAGASRPRTTTTIDNDARRRRTMTTTLNNVYDTTPTAPAENNAERRSTKVSDDGEPLDEGIAELSDYMWRQMDGNGWTREAEQQRTKERRRGVGEWAGEKRAGKRMGEEMAGEERASGPGESERTSEENEEGWARRKAGDAYNDDQCRTEDDQLRTAEDVRRRTVEDDVQQRTAKDGTGGKEERMVEGGERTKEGGEWAREESANE</sequence>